<dbReference type="AlphaFoldDB" id="A0A9P7AM25"/>
<comment type="caution">
    <text evidence="1">The sequence shown here is derived from an EMBL/GenBank/DDBJ whole genome shotgun (WGS) entry which is preliminary data.</text>
</comment>
<dbReference type="Proteomes" id="UP000719766">
    <property type="component" value="Unassembled WGS sequence"/>
</dbReference>
<dbReference type="EMBL" id="JABBWE010000039">
    <property type="protein sequence ID" value="KAG1792017.1"/>
    <property type="molecule type" value="Genomic_DNA"/>
</dbReference>
<protein>
    <submittedName>
        <fullName evidence="1">Uncharacterized protein</fullName>
    </submittedName>
</protein>
<dbReference type="RefSeq" id="XP_041158716.1">
    <property type="nucleotide sequence ID" value="XM_041303277.1"/>
</dbReference>
<proteinExistence type="predicted"/>
<keyword evidence="2" id="KW-1185">Reference proteome</keyword>
<sequence length="225" mass="25430">MTNESIPQGVDAALLDKLSYAILTAVRPNHLQDQTVQYGGPDASFHEDRDTCYSRLIIALAQNDEWRERLARDGHFEHCVFLAEALECHTWLPGCYLAGIFAYINPSNNVLPRSPAQKRRQAFIRERWNTPYIMPRHISALSTLVVATRDNLPDWDSNEELAELTTDVSRVLKLLPGQKKFMVYFGLDQALFDAALSSVQGLYDDLCRMIENPGTLQTDNGSLES</sequence>
<evidence type="ECO:0000313" key="2">
    <source>
        <dbReference type="Proteomes" id="UP000719766"/>
    </source>
</evidence>
<dbReference type="GeneID" id="64597041"/>
<organism evidence="1 2">
    <name type="scientific">Suillus plorans</name>
    <dbReference type="NCBI Taxonomy" id="116603"/>
    <lineage>
        <taxon>Eukaryota</taxon>
        <taxon>Fungi</taxon>
        <taxon>Dikarya</taxon>
        <taxon>Basidiomycota</taxon>
        <taxon>Agaricomycotina</taxon>
        <taxon>Agaricomycetes</taxon>
        <taxon>Agaricomycetidae</taxon>
        <taxon>Boletales</taxon>
        <taxon>Suillineae</taxon>
        <taxon>Suillaceae</taxon>
        <taxon>Suillus</taxon>
    </lineage>
</organism>
<gene>
    <name evidence="1" type="ORF">HD556DRAFT_1382283</name>
</gene>
<accession>A0A9P7AM25</accession>
<dbReference type="OrthoDB" id="2678684at2759"/>
<name>A0A9P7AM25_9AGAM</name>
<evidence type="ECO:0000313" key="1">
    <source>
        <dbReference type="EMBL" id="KAG1792017.1"/>
    </source>
</evidence>
<reference evidence="1" key="1">
    <citation type="journal article" date="2020" name="New Phytol.">
        <title>Comparative genomics reveals dynamic genome evolution in host specialist ectomycorrhizal fungi.</title>
        <authorList>
            <person name="Lofgren L.A."/>
            <person name="Nguyen N.H."/>
            <person name="Vilgalys R."/>
            <person name="Ruytinx J."/>
            <person name="Liao H.L."/>
            <person name="Branco S."/>
            <person name="Kuo A."/>
            <person name="LaButti K."/>
            <person name="Lipzen A."/>
            <person name="Andreopoulos W."/>
            <person name="Pangilinan J."/>
            <person name="Riley R."/>
            <person name="Hundley H."/>
            <person name="Na H."/>
            <person name="Barry K."/>
            <person name="Grigoriev I.V."/>
            <person name="Stajich J.E."/>
            <person name="Kennedy P.G."/>
        </authorList>
    </citation>
    <scope>NUCLEOTIDE SEQUENCE</scope>
    <source>
        <strain evidence="1">S12</strain>
    </source>
</reference>